<dbReference type="RefSeq" id="WP_075818448.1">
    <property type="nucleotide sequence ID" value="NZ_CAJUTZ010000021.1"/>
</dbReference>
<feature type="domain" description="DUF6440" evidence="1">
    <location>
        <begin position="4"/>
        <end position="55"/>
    </location>
</feature>
<comment type="caution">
    <text evidence="2">The sequence shown here is derived from an EMBL/GenBank/DDBJ whole genome shotgun (WGS) entry which is preliminary data.</text>
</comment>
<organism evidence="2 3">
    <name type="scientific">Ileibacterium valens</name>
    <dbReference type="NCBI Taxonomy" id="1862668"/>
    <lineage>
        <taxon>Bacteria</taxon>
        <taxon>Bacillati</taxon>
        <taxon>Bacillota</taxon>
        <taxon>Erysipelotrichia</taxon>
        <taxon>Erysipelotrichales</taxon>
        <taxon>Erysipelotrichaceae</taxon>
        <taxon>Ileibacterium</taxon>
    </lineage>
</organism>
<sequence length="63" mass="6935">MDSRFINVSCEGTDDLFRVFADTETGVCYVIHTDVAHNSESMSVLLDETGSPMIDLSAITYVD</sequence>
<evidence type="ECO:0000313" key="3">
    <source>
        <dbReference type="Proteomes" id="UP000186341"/>
    </source>
</evidence>
<accession>A0A1U7NHI7</accession>
<gene>
    <name evidence="2" type="ORF">BO222_03635</name>
</gene>
<dbReference type="Pfam" id="PF20037">
    <property type="entry name" value="DUF6440"/>
    <property type="match status" value="1"/>
</dbReference>
<name>A0A1U7NHI7_9FIRM</name>
<dbReference type="EMBL" id="MPJW01000089">
    <property type="protein sequence ID" value="OLU41279.1"/>
    <property type="molecule type" value="Genomic_DNA"/>
</dbReference>
<dbReference type="InterPro" id="IPR045515">
    <property type="entry name" value="DUF6440"/>
</dbReference>
<proteinExistence type="predicted"/>
<reference evidence="2 3" key="1">
    <citation type="submission" date="2016-11" db="EMBL/GenBank/DDBJ databases">
        <title>Description of two novel members of the family Erysipelotrichaceae: Ileibacterium lipovorans gen. nov., sp. nov. and Dubosiella newyorkensis, gen. nov., sp. nov.</title>
        <authorList>
            <person name="Cox L.M."/>
            <person name="Sohn J."/>
            <person name="Tyrrell K.L."/>
            <person name="Citron D.M."/>
            <person name="Lawson P.A."/>
            <person name="Patel N.B."/>
            <person name="Iizumi T."/>
            <person name="Perez-Perez G.I."/>
            <person name="Goldstein E.J."/>
            <person name="Blaser M.J."/>
        </authorList>
    </citation>
    <scope>NUCLEOTIDE SEQUENCE [LARGE SCALE GENOMIC DNA]</scope>
    <source>
        <strain evidence="2 3">NYU-BL-A3</strain>
    </source>
</reference>
<protein>
    <recommendedName>
        <fullName evidence="1">DUF6440 domain-containing protein</fullName>
    </recommendedName>
</protein>
<keyword evidence="3" id="KW-1185">Reference proteome</keyword>
<dbReference type="AlphaFoldDB" id="A0A1U7NHI7"/>
<dbReference type="Proteomes" id="UP000186341">
    <property type="component" value="Unassembled WGS sequence"/>
</dbReference>
<evidence type="ECO:0000313" key="2">
    <source>
        <dbReference type="EMBL" id="OLU41279.1"/>
    </source>
</evidence>
<evidence type="ECO:0000259" key="1">
    <source>
        <dbReference type="Pfam" id="PF20037"/>
    </source>
</evidence>
<dbReference type="GeneID" id="82202311"/>